<keyword evidence="4" id="KW-1185">Reference proteome</keyword>
<accession>A0AAE1I4F1</accession>
<organism evidence="3 4">
    <name type="scientific">Frankliniella fusca</name>
    <dbReference type="NCBI Taxonomy" id="407009"/>
    <lineage>
        <taxon>Eukaryota</taxon>
        <taxon>Metazoa</taxon>
        <taxon>Ecdysozoa</taxon>
        <taxon>Arthropoda</taxon>
        <taxon>Hexapoda</taxon>
        <taxon>Insecta</taxon>
        <taxon>Pterygota</taxon>
        <taxon>Neoptera</taxon>
        <taxon>Paraneoptera</taxon>
        <taxon>Thysanoptera</taxon>
        <taxon>Terebrantia</taxon>
        <taxon>Thripoidea</taxon>
        <taxon>Thripidae</taxon>
        <taxon>Frankliniella</taxon>
    </lineage>
</organism>
<evidence type="ECO:0000256" key="1">
    <source>
        <dbReference type="SAM" id="MobiDB-lite"/>
    </source>
</evidence>
<gene>
    <name evidence="2" type="ORF">KUF71_004110</name>
    <name evidence="3" type="ORF">KUF71_017410</name>
</gene>
<reference evidence="3" key="2">
    <citation type="journal article" date="2023" name="BMC Genomics">
        <title>Pest status, molecular evolution, and epigenetic factors derived from the genome assembly of Frankliniella fusca, a thysanopteran phytovirus vector.</title>
        <authorList>
            <person name="Catto M.A."/>
            <person name="Labadie P.E."/>
            <person name="Jacobson A.L."/>
            <person name="Kennedy G.G."/>
            <person name="Srinivasan R."/>
            <person name="Hunt B.G."/>
        </authorList>
    </citation>
    <scope>NUCLEOTIDE SEQUENCE</scope>
    <source>
        <strain evidence="3">PL_HMW_Pooled</strain>
    </source>
</reference>
<protein>
    <submittedName>
        <fullName evidence="3">Pecanex-like protein 2</fullName>
    </submittedName>
</protein>
<reference evidence="3" key="1">
    <citation type="submission" date="2021-07" db="EMBL/GenBank/DDBJ databases">
        <authorList>
            <person name="Catto M.A."/>
            <person name="Jacobson A."/>
            <person name="Kennedy G."/>
            <person name="Labadie P."/>
            <person name="Hunt B.G."/>
            <person name="Srinivasan R."/>
        </authorList>
    </citation>
    <scope>NUCLEOTIDE SEQUENCE</scope>
    <source>
        <strain evidence="3">PL_HMW_Pooled</strain>
        <tissue evidence="3">Head</tissue>
    </source>
</reference>
<feature type="region of interest" description="Disordered" evidence="1">
    <location>
        <begin position="1"/>
        <end position="30"/>
    </location>
</feature>
<proteinExistence type="predicted"/>
<evidence type="ECO:0000313" key="4">
    <source>
        <dbReference type="Proteomes" id="UP001219518"/>
    </source>
</evidence>
<comment type="caution">
    <text evidence="3">The sequence shown here is derived from an EMBL/GenBank/DDBJ whole genome shotgun (WGS) entry which is preliminary data.</text>
</comment>
<dbReference type="EMBL" id="JAHWGI010001443">
    <property type="protein sequence ID" value="KAK3933149.1"/>
    <property type="molecule type" value="Genomic_DNA"/>
</dbReference>
<dbReference type="EMBL" id="JAHWGI010000148">
    <property type="protein sequence ID" value="KAK3910237.1"/>
    <property type="molecule type" value="Genomic_DNA"/>
</dbReference>
<dbReference type="AlphaFoldDB" id="A0AAE1I4F1"/>
<evidence type="ECO:0000313" key="2">
    <source>
        <dbReference type="EMBL" id="KAK3910237.1"/>
    </source>
</evidence>
<dbReference type="Proteomes" id="UP001219518">
    <property type="component" value="Unassembled WGS sequence"/>
</dbReference>
<name>A0AAE1I4F1_9NEOP</name>
<sequence>MCLTKSKPWQKPGSLGHSFGSLSMKSVRPGHQKEQDKLIFLINTTDDKPFLPELPSAYLHTKNLESWIGQQYSRRQRLERVLEHGGDMLVPAALCSAFAE</sequence>
<evidence type="ECO:0000313" key="3">
    <source>
        <dbReference type="EMBL" id="KAK3933149.1"/>
    </source>
</evidence>